<dbReference type="InterPro" id="IPR001544">
    <property type="entry name" value="Aminotrans_IV"/>
</dbReference>
<sequence>MSSTFQAPDISFDPHHCFALLDDARSDGPCSRLYSRYRQTLTCPQITDWDLVWQQVQETLNAGHFVVALLSYETGAQLQAIETREQLDQQSSVSQFLIFERCQQLDKESILSWLERHSQNQIAGIRQLHANVTAEAFTSAIEQIRAYIAAGDTYQVNYTYRLHFQSYGSALNLYLALRRRQPVPYGAFIHLPDGSAILSFSPELFIRHMTGHLFARPMKGTAAASGDEVQDQLTATALSQDPKNRAENLMIVDLLRNDLGRIARTGSVKVPALFEVNRYSSVLQMTSSIEAQLRPELNLAEVMRALFPCGSITGAPKHRTMEIIRELETEDRGIYTGAIGWFDPPASQERLGDFCLSVPIRTLQLSATNPQGMRKGSMGVGAGIVYDSRANAEFAECQLKAKFLTGLQPAFELFETMYATRTDGCRHLSRHLQRLQNSADFFGFIFDQAKIIDELNSYYAQLASDTDYRLRLGLRSDGQLQIQHAPLQALTTPVKLFFKNEVCATEALFLKHKSSHRQIYDAAWKAAEQAGGFDYLFVNREAHVTEGGRSNLFVRIGQNWYTPPLSDGVLPGIMRAILLEDQHLRAQEKSLTIEDVLVADEIMLCNALRGTLSATLVVQS</sequence>
<keyword evidence="2" id="KW-0032">Aminotransferase</keyword>
<dbReference type="InterPro" id="IPR043131">
    <property type="entry name" value="BCAT-like_N"/>
</dbReference>
<dbReference type="InterPro" id="IPR015890">
    <property type="entry name" value="Chorismate_C"/>
</dbReference>
<accession>A0ABV6IHE7</accession>
<dbReference type="RefSeq" id="WP_390213870.1">
    <property type="nucleotide sequence ID" value="NZ_JBHLXJ010000016.1"/>
</dbReference>
<protein>
    <submittedName>
        <fullName evidence="2">Aminodeoxychorismate synthase component I</fullName>
        <ecNumber evidence="2">2.6.1.85</ecNumber>
    </submittedName>
</protein>
<dbReference type="Gene3D" id="3.20.10.10">
    <property type="entry name" value="D-amino Acid Aminotransferase, subunit A, domain 2"/>
    <property type="match status" value="1"/>
</dbReference>
<name>A0ABV6IHE7_9BURK</name>
<dbReference type="PRINTS" id="PR00095">
    <property type="entry name" value="ANTSNTHASEI"/>
</dbReference>
<gene>
    <name evidence="2" type="primary">pabB</name>
    <name evidence="2" type="ORF">ACFFJH_15675</name>
</gene>
<dbReference type="InterPro" id="IPR043132">
    <property type="entry name" value="BCAT-like_C"/>
</dbReference>
<comment type="caution">
    <text evidence="2">The sequence shown here is derived from an EMBL/GenBank/DDBJ whole genome shotgun (WGS) entry which is preliminary data.</text>
</comment>
<dbReference type="EC" id="2.6.1.85" evidence="2"/>
<evidence type="ECO:0000313" key="2">
    <source>
        <dbReference type="EMBL" id="MFC0351259.1"/>
    </source>
</evidence>
<dbReference type="Pfam" id="PF00425">
    <property type="entry name" value="Chorismate_bind"/>
    <property type="match status" value="1"/>
</dbReference>
<dbReference type="Pfam" id="PF01063">
    <property type="entry name" value="Aminotran_4"/>
    <property type="match status" value="1"/>
</dbReference>
<dbReference type="InterPro" id="IPR005801">
    <property type="entry name" value="ADC_synthase"/>
</dbReference>
<keyword evidence="3" id="KW-1185">Reference proteome</keyword>
<evidence type="ECO:0000259" key="1">
    <source>
        <dbReference type="Pfam" id="PF00425"/>
    </source>
</evidence>
<proteinExistence type="predicted"/>
<dbReference type="Gene3D" id="3.60.120.10">
    <property type="entry name" value="Anthranilate synthase"/>
    <property type="match status" value="1"/>
</dbReference>
<dbReference type="SUPFAM" id="SSF56752">
    <property type="entry name" value="D-aminoacid aminotransferase-like PLP-dependent enzymes"/>
    <property type="match status" value="1"/>
</dbReference>
<evidence type="ECO:0000313" key="3">
    <source>
        <dbReference type="Proteomes" id="UP001589844"/>
    </source>
</evidence>
<dbReference type="EMBL" id="JBHLXJ010000016">
    <property type="protein sequence ID" value="MFC0351259.1"/>
    <property type="molecule type" value="Genomic_DNA"/>
</dbReference>
<reference evidence="2 3" key="1">
    <citation type="submission" date="2024-09" db="EMBL/GenBank/DDBJ databases">
        <authorList>
            <person name="Sun Q."/>
            <person name="Mori K."/>
        </authorList>
    </citation>
    <scope>NUCLEOTIDE SEQUENCE [LARGE SCALE GENOMIC DNA]</scope>
    <source>
        <strain evidence="2 3">CCM 8677</strain>
    </source>
</reference>
<organism evidence="2 3">
    <name type="scientific">Undibacterium danionis</name>
    <dbReference type="NCBI Taxonomy" id="1812100"/>
    <lineage>
        <taxon>Bacteria</taxon>
        <taxon>Pseudomonadati</taxon>
        <taxon>Pseudomonadota</taxon>
        <taxon>Betaproteobacteria</taxon>
        <taxon>Burkholderiales</taxon>
        <taxon>Oxalobacteraceae</taxon>
        <taxon>Undibacterium</taxon>
    </lineage>
</organism>
<dbReference type="Gene3D" id="3.30.470.10">
    <property type="match status" value="1"/>
</dbReference>
<keyword evidence="2" id="KW-0808">Transferase</keyword>
<dbReference type="InterPro" id="IPR005802">
    <property type="entry name" value="ADC_synth_comp_1"/>
</dbReference>
<dbReference type="InterPro" id="IPR019999">
    <property type="entry name" value="Anth_synth_I-like"/>
</dbReference>
<dbReference type="PANTHER" id="PTHR11236">
    <property type="entry name" value="AMINOBENZOATE/ANTHRANILATE SYNTHASE"/>
    <property type="match status" value="1"/>
</dbReference>
<feature type="domain" description="Chorismate-utilising enzyme C-terminal" evidence="1">
    <location>
        <begin position="135"/>
        <end position="400"/>
    </location>
</feature>
<dbReference type="SUPFAM" id="SSF56322">
    <property type="entry name" value="ADC synthase"/>
    <property type="match status" value="1"/>
</dbReference>
<dbReference type="NCBIfam" id="TIGR00553">
    <property type="entry name" value="pabB"/>
    <property type="match status" value="1"/>
</dbReference>
<dbReference type="PANTHER" id="PTHR11236:SF50">
    <property type="entry name" value="AMINODEOXYCHORISMATE SYNTHASE COMPONENT 1"/>
    <property type="match status" value="1"/>
</dbReference>
<dbReference type="Proteomes" id="UP001589844">
    <property type="component" value="Unassembled WGS sequence"/>
</dbReference>
<dbReference type="InterPro" id="IPR036038">
    <property type="entry name" value="Aminotransferase-like"/>
</dbReference>
<dbReference type="GO" id="GO:0046820">
    <property type="term" value="F:4-amino-4-deoxychorismate synthase activity"/>
    <property type="evidence" value="ECO:0007669"/>
    <property type="project" value="UniProtKB-EC"/>
</dbReference>